<comment type="caution">
    <text evidence="2">The sequence shown here is derived from an EMBL/GenBank/DDBJ whole genome shotgun (WGS) entry which is preliminary data.</text>
</comment>
<feature type="region of interest" description="Disordered" evidence="1">
    <location>
        <begin position="1"/>
        <end position="41"/>
    </location>
</feature>
<evidence type="ECO:0000313" key="2">
    <source>
        <dbReference type="EMBL" id="RLN09980.1"/>
    </source>
</evidence>
<dbReference type="EMBL" id="PQIB02000007">
    <property type="protein sequence ID" value="RLN09980.1"/>
    <property type="molecule type" value="Genomic_DNA"/>
</dbReference>
<dbReference type="OrthoDB" id="695963at2759"/>
<keyword evidence="3" id="KW-1185">Reference proteome</keyword>
<organism evidence="2 3">
    <name type="scientific">Panicum miliaceum</name>
    <name type="common">Proso millet</name>
    <name type="synonym">Broomcorn millet</name>
    <dbReference type="NCBI Taxonomy" id="4540"/>
    <lineage>
        <taxon>Eukaryota</taxon>
        <taxon>Viridiplantae</taxon>
        <taxon>Streptophyta</taxon>
        <taxon>Embryophyta</taxon>
        <taxon>Tracheophyta</taxon>
        <taxon>Spermatophyta</taxon>
        <taxon>Magnoliopsida</taxon>
        <taxon>Liliopsida</taxon>
        <taxon>Poales</taxon>
        <taxon>Poaceae</taxon>
        <taxon>PACMAD clade</taxon>
        <taxon>Panicoideae</taxon>
        <taxon>Panicodae</taxon>
        <taxon>Paniceae</taxon>
        <taxon>Panicinae</taxon>
        <taxon>Panicum</taxon>
        <taxon>Panicum sect. Panicum</taxon>
    </lineage>
</organism>
<dbReference type="PANTHER" id="PTHR34835">
    <property type="entry name" value="OS07G0283600 PROTEIN-RELATED"/>
    <property type="match status" value="1"/>
</dbReference>
<sequence length="809" mass="90011">MERSRRTIRNSGKSVIDETSDTWGTSSDEESDEETCPGSNGFIASTRSSVKCVVSVVSKFDEKKKELVRSIGFGGILEIPQTNKRLDPDTRTIIVNGQPVADMVDFDVKDILGIPTGPREVRGLGVDDARARKAFLQQMIGAAPNETNSLLAAARVVTKDYLGTMARKQCDNFKVSFVVFVVGHFLAPTTRNNIGNSSFWGALTEPDRIGLYNWGEYVLEQLVDAAAKVQADLAMNKKICNITGCSILLQLRRGPPRKAAMDEEQRNMVLKLARSAHIGSELVSFVKDNFSGKLTETHCNALMVFSERCNTHFDTLKTNIMKESLTLVELLMSGSNTKVKKAPQASFRSRSFDGLADGCRPGVRFSEMDVLNTKNGYESASEGIVQPPSFDLGVEFQSDEAVPLASSTAVGVQGSKIEIPATQKISASAIPGGVKRKSDGMCWSSPDLKFKSSTTSPASLSKTLAEGVVFTRMICSEDEIDVNAEPWEQDAADSPVNKQALEAGRLSKSPWFHGYVHQCYPVGVAKSIFQQALISIPEELERPWIIHRTPRYLEVTGSSILKSFTLQESMSYDIYDLALRCLIDLDSKMYEGSDEKRWRHMFESEFAMLAQADEKAAFRKSVREQFFGPAVTYKLNRCRMFIIPAQVLTNWCCYFWDFKKRCVHIVDPLYKEQDADYYKRLHDPIVNKVGAELANCIDMFFTNWIPGCSEWTKEYVVPVLQVEDRFTGGYCFSNIVPLSDVSKESGLLSLLSIREFDGEGFRNVSKDAFAEFKMVLLGQMLCMGGNEAKVPEKLVAPKPAAKIIHTIDD</sequence>
<name>A0A3L6RX16_PANMI</name>
<dbReference type="SUPFAM" id="SSF54001">
    <property type="entry name" value="Cysteine proteinases"/>
    <property type="match status" value="1"/>
</dbReference>
<gene>
    <name evidence="2" type="ORF">C2845_PM11G25700</name>
</gene>
<protein>
    <submittedName>
        <fullName evidence="2">Uncharacterized protein</fullName>
    </submittedName>
</protein>
<proteinExistence type="predicted"/>
<dbReference type="PANTHER" id="PTHR34835:SF63">
    <property type="entry name" value="AMINOTRANSFERASE-LIKE PLANT MOBILE DOMAIN-CONTAINING PROTEIN"/>
    <property type="match status" value="1"/>
</dbReference>
<reference evidence="3" key="1">
    <citation type="journal article" date="2019" name="Nat. Commun.">
        <title>The genome of broomcorn millet.</title>
        <authorList>
            <person name="Zou C."/>
            <person name="Miki D."/>
            <person name="Li D."/>
            <person name="Tang Q."/>
            <person name="Xiao L."/>
            <person name="Rajput S."/>
            <person name="Deng P."/>
            <person name="Jia W."/>
            <person name="Huang R."/>
            <person name="Zhang M."/>
            <person name="Sun Y."/>
            <person name="Hu J."/>
            <person name="Fu X."/>
            <person name="Schnable P.S."/>
            <person name="Li F."/>
            <person name="Zhang H."/>
            <person name="Feng B."/>
            <person name="Zhu X."/>
            <person name="Liu R."/>
            <person name="Schnable J.C."/>
            <person name="Zhu J.-K."/>
            <person name="Zhang H."/>
        </authorList>
    </citation>
    <scope>NUCLEOTIDE SEQUENCE [LARGE SCALE GENOMIC DNA]</scope>
</reference>
<accession>A0A3L6RX16</accession>
<dbReference type="Proteomes" id="UP000275267">
    <property type="component" value="Unassembled WGS sequence"/>
</dbReference>
<dbReference type="AlphaFoldDB" id="A0A3L6RX16"/>
<evidence type="ECO:0000313" key="3">
    <source>
        <dbReference type="Proteomes" id="UP000275267"/>
    </source>
</evidence>
<evidence type="ECO:0000256" key="1">
    <source>
        <dbReference type="SAM" id="MobiDB-lite"/>
    </source>
</evidence>
<dbReference type="InterPro" id="IPR038765">
    <property type="entry name" value="Papain-like_cys_pep_sf"/>
</dbReference>